<accession>A0AAE4ALR6</accession>
<evidence type="ECO:0000256" key="1">
    <source>
        <dbReference type="SAM" id="SignalP"/>
    </source>
</evidence>
<name>A0AAE4ALR6_9BACT</name>
<dbReference type="AlphaFoldDB" id="A0AAE4ALR6"/>
<sequence length="228" mass="24028">MKTLLTLVLMAMVALALPSVWAQADQSQHRAVIETPAQRRHVADPTAKVYPSPVSTAGVFPISIGLIPPAQFPAEDWDVMGLRLNIFVGQHNNVGFIDLGVLGNLSHGDVMGLEIAGVWNQVAQNAQAIQIAGIGNHVLGQFKGLQFAGVVNYGNISADVLGLQLACANVAGGLEGVQIGLFNRAEEVSGLQVGVINMTRNMSGLQLGLINIISDSNVPFMIVLNAAF</sequence>
<feature type="signal peptide" evidence="1">
    <location>
        <begin position="1"/>
        <end position="24"/>
    </location>
</feature>
<keyword evidence="3" id="KW-1185">Reference proteome</keyword>
<dbReference type="InterPro" id="IPR058093">
    <property type="entry name" value="LA_2272-like"/>
</dbReference>
<evidence type="ECO:0000313" key="2">
    <source>
        <dbReference type="EMBL" id="MDQ0288549.1"/>
    </source>
</evidence>
<reference evidence="2" key="1">
    <citation type="submission" date="2023-07" db="EMBL/GenBank/DDBJ databases">
        <title>Genomic Encyclopedia of Type Strains, Phase IV (KMG-IV): sequencing the most valuable type-strain genomes for metagenomic binning, comparative biology and taxonomic classification.</title>
        <authorList>
            <person name="Goeker M."/>
        </authorList>
    </citation>
    <scope>NUCLEOTIDE SEQUENCE</scope>
    <source>
        <strain evidence="2">DSM 24202</strain>
    </source>
</reference>
<evidence type="ECO:0000313" key="3">
    <source>
        <dbReference type="Proteomes" id="UP001238163"/>
    </source>
</evidence>
<proteinExistence type="predicted"/>
<feature type="chain" id="PRO_5041906795" description="Secreted protein" evidence="1">
    <location>
        <begin position="25"/>
        <end position="228"/>
    </location>
</feature>
<dbReference type="RefSeq" id="WP_307259876.1">
    <property type="nucleotide sequence ID" value="NZ_JAUSVL010000001.1"/>
</dbReference>
<dbReference type="EMBL" id="JAUSVL010000001">
    <property type="protein sequence ID" value="MDQ0288549.1"/>
    <property type="molecule type" value="Genomic_DNA"/>
</dbReference>
<gene>
    <name evidence="2" type="ORF">J3R75_000656</name>
</gene>
<dbReference type="Proteomes" id="UP001238163">
    <property type="component" value="Unassembled WGS sequence"/>
</dbReference>
<keyword evidence="1" id="KW-0732">Signal</keyword>
<evidence type="ECO:0008006" key="4">
    <source>
        <dbReference type="Google" id="ProtNLM"/>
    </source>
</evidence>
<organism evidence="2 3">
    <name type="scientific">Oligosphaera ethanolica</name>
    <dbReference type="NCBI Taxonomy" id="760260"/>
    <lineage>
        <taxon>Bacteria</taxon>
        <taxon>Pseudomonadati</taxon>
        <taxon>Lentisphaerota</taxon>
        <taxon>Oligosphaeria</taxon>
        <taxon>Oligosphaerales</taxon>
        <taxon>Oligosphaeraceae</taxon>
        <taxon>Oligosphaera</taxon>
    </lineage>
</organism>
<comment type="caution">
    <text evidence="2">The sequence shown here is derived from an EMBL/GenBank/DDBJ whole genome shotgun (WGS) entry which is preliminary data.</text>
</comment>
<protein>
    <recommendedName>
        <fullName evidence="4">Secreted protein</fullName>
    </recommendedName>
</protein>
<dbReference type="NCBIfam" id="NF047436">
    <property type="entry name" value="LA_2272_repeat"/>
    <property type="match status" value="1"/>
</dbReference>